<dbReference type="EMBL" id="CAEZXY010000076">
    <property type="protein sequence ID" value="CAB4716626.1"/>
    <property type="molecule type" value="Genomic_DNA"/>
</dbReference>
<protein>
    <submittedName>
        <fullName evidence="3">Unannotated protein</fullName>
    </submittedName>
</protein>
<reference evidence="3" key="1">
    <citation type="submission" date="2020-05" db="EMBL/GenBank/DDBJ databases">
        <authorList>
            <person name="Chiriac C."/>
            <person name="Salcher M."/>
            <person name="Ghai R."/>
            <person name="Kavagutti S V."/>
        </authorList>
    </citation>
    <scope>NUCLEOTIDE SEQUENCE</scope>
</reference>
<evidence type="ECO:0000256" key="1">
    <source>
        <dbReference type="SAM" id="MobiDB-lite"/>
    </source>
</evidence>
<gene>
    <name evidence="2" type="ORF">UFOPK2624_01417</name>
    <name evidence="3" type="ORF">UFOPK3010_00625</name>
    <name evidence="4" type="ORF">UFOPK3927_00035</name>
</gene>
<feature type="region of interest" description="Disordered" evidence="1">
    <location>
        <begin position="71"/>
        <end position="125"/>
    </location>
</feature>
<feature type="compositionally biased region" description="Polar residues" evidence="1">
    <location>
        <begin position="77"/>
        <end position="104"/>
    </location>
</feature>
<evidence type="ECO:0000313" key="3">
    <source>
        <dbReference type="EMBL" id="CAB4801362.1"/>
    </source>
</evidence>
<name>A0A6J6XWE6_9ZZZZ</name>
<evidence type="ECO:0000313" key="4">
    <source>
        <dbReference type="EMBL" id="CAB4970329.1"/>
    </source>
</evidence>
<proteinExistence type="predicted"/>
<organism evidence="3">
    <name type="scientific">freshwater metagenome</name>
    <dbReference type="NCBI Taxonomy" id="449393"/>
    <lineage>
        <taxon>unclassified sequences</taxon>
        <taxon>metagenomes</taxon>
        <taxon>ecological metagenomes</taxon>
    </lineage>
</organism>
<sequence length="295" mass="30863">MQQRTASMRLPRFVLPVGLLAVTALIAFLMTQPLTSTSQSAAVTVELNPSPTTQDIESIPHDHEALAQVDGHDHTQVADSTSTDPTHQHSNGSTNPSDVASTNGHVHDAAAPSVPTAGPIISVNDPRLTPAQQSAASALLVSSRSAIASLPTTTALAAGGYVSVGDNSSGLQHWVNDAYTHDGRELDPSHIESFVVNPTSGRTVGAMFMLEPGKTMANVPNIAGELTTWHVHPTICFSTTQIWHYVSFASNNNCPAGSAPRSVPPMIHVWSDDPPCGPFIGAEGHGTTSCSAHAH</sequence>
<dbReference type="EMBL" id="CAFAAM010000065">
    <property type="protein sequence ID" value="CAB4801362.1"/>
    <property type="molecule type" value="Genomic_DNA"/>
</dbReference>
<dbReference type="AlphaFoldDB" id="A0A6J6XWE6"/>
<dbReference type="EMBL" id="CAFBOK010000002">
    <property type="protein sequence ID" value="CAB4970329.1"/>
    <property type="molecule type" value="Genomic_DNA"/>
</dbReference>
<evidence type="ECO:0000313" key="2">
    <source>
        <dbReference type="EMBL" id="CAB4716626.1"/>
    </source>
</evidence>
<accession>A0A6J6XWE6</accession>